<dbReference type="Proteomes" id="UP000720189">
    <property type="component" value="Unassembled WGS sequence"/>
</dbReference>
<evidence type="ECO:0000256" key="1">
    <source>
        <dbReference type="SAM" id="MobiDB-lite"/>
    </source>
</evidence>
<reference evidence="2" key="1">
    <citation type="journal article" date="2021" name="Nat. Commun.">
        <title>Genetic determinants of endophytism in the Arabidopsis root mycobiome.</title>
        <authorList>
            <person name="Mesny F."/>
            <person name="Miyauchi S."/>
            <person name="Thiergart T."/>
            <person name="Pickel B."/>
            <person name="Atanasova L."/>
            <person name="Karlsson M."/>
            <person name="Huettel B."/>
            <person name="Barry K.W."/>
            <person name="Haridas S."/>
            <person name="Chen C."/>
            <person name="Bauer D."/>
            <person name="Andreopoulos W."/>
            <person name="Pangilinan J."/>
            <person name="LaButti K."/>
            <person name="Riley R."/>
            <person name="Lipzen A."/>
            <person name="Clum A."/>
            <person name="Drula E."/>
            <person name="Henrissat B."/>
            <person name="Kohler A."/>
            <person name="Grigoriev I.V."/>
            <person name="Martin F.M."/>
            <person name="Hacquard S."/>
        </authorList>
    </citation>
    <scope>NUCLEOTIDE SEQUENCE</scope>
    <source>
        <strain evidence="2">MPI-CAGE-AT-0023</strain>
    </source>
</reference>
<feature type="compositionally biased region" description="Low complexity" evidence="1">
    <location>
        <begin position="31"/>
        <end position="49"/>
    </location>
</feature>
<sequence length="234" mass="26968">MQRNRQNCTVRNMMSFSPAPIFSGSWDHHPAVSSPLSSSPVRASSPLSPIDRNVCPHRQIQSSPIKPPKFRFASRPTRPNPVNRKRDEIQEGRREVFLQNVRQSREDKAWQRRDIEGQFLKTNYLADRGQLSRDAPDTTEADIEDAMTFYQEQPPIPQQDEDETMMDEEEQLEAMLASYEEQQMVSSQRPPSPPLSDEDYDDVFAELIAQEQSKQNTPSRPQDQMDTSGDIEMQ</sequence>
<feature type="region of interest" description="Disordered" evidence="1">
    <location>
        <begin position="148"/>
        <end position="234"/>
    </location>
</feature>
<feature type="compositionally biased region" description="Polar residues" evidence="1">
    <location>
        <begin position="180"/>
        <end position="189"/>
    </location>
</feature>
<accession>A0A9P9HFW8</accession>
<keyword evidence="3" id="KW-1185">Reference proteome</keyword>
<protein>
    <submittedName>
        <fullName evidence="2">Uncharacterized protein</fullName>
    </submittedName>
</protein>
<dbReference type="GeneID" id="70215679"/>
<gene>
    <name evidence="2" type="ORF">BKA55DRAFT_333805</name>
</gene>
<evidence type="ECO:0000313" key="2">
    <source>
        <dbReference type="EMBL" id="KAH7255877.1"/>
    </source>
</evidence>
<organism evidence="2 3">
    <name type="scientific">Fusarium redolens</name>
    <dbReference type="NCBI Taxonomy" id="48865"/>
    <lineage>
        <taxon>Eukaryota</taxon>
        <taxon>Fungi</taxon>
        <taxon>Dikarya</taxon>
        <taxon>Ascomycota</taxon>
        <taxon>Pezizomycotina</taxon>
        <taxon>Sordariomycetes</taxon>
        <taxon>Hypocreomycetidae</taxon>
        <taxon>Hypocreales</taxon>
        <taxon>Nectriaceae</taxon>
        <taxon>Fusarium</taxon>
        <taxon>Fusarium redolens species complex</taxon>
    </lineage>
</organism>
<evidence type="ECO:0000313" key="3">
    <source>
        <dbReference type="Proteomes" id="UP000720189"/>
    </source>
</evidence>
<dbReference type="AlphaFoldDB" id="A0A9P9HFW8"/>
<feature type="region of interest" description="Disordered" evidence="1">
    <location>
        <begin position="21"/>
        <end position="92"/>
    </location>
</feature>
<proteinExistence type="predicted"/>
<comment type="caution">
    <text evidence="2">The sequence shown here is derived from an EMBL/GenBank/DDBJ whole genome shotgun (WGS) entry which is preliminary data.</text>
</comment>
<dbReference type="RefSeq" id="XP_046051446.1">
    <property type="nucleotide sequence ID" value="XM_046185725.1"/>
</dbReference>
<feature type="compositionally biased region" description="Polar residues" evidence="1">
    <location>
        <begin position="210"/>
        <end position="227"/>
    </location>
</feature>
<dbReference type="OrthoDB" id="5279705at2759"/>
<name>A0A9P9HFW8_FUSRE</name>
<dbReference type="EMBL" id="JAGMUX010000006">
    <property type="protein sequence ID" value="KAH7255877.1"/>
    <property type="molecule type" value="Genomic_DNA"/>
</dbReference>
<feature type="compositionally biased region" description="Acidic residues" evidence="1">
    <location>
        <begin position="159"/>
        <end position="172"/>
    </location>
</feature>